<dbReference type="EMBL" id="LUCH01006666">
    <property type="protein sequence ID" value="KAF5397176.1"/>
    <property type="molecule type" value="Genomic_DNA"/>
</dbReference>
<organism evidence="1 2">
    <name type="scientific">Paragonimus heterotremus</name>
    <dbReference type="NCBI Taxonomy" id="100268"/>
    <lineage>
        <taxon>Eukaryota</taxon>
        <taxon>Metazoa</taxon>
        <taxon>Spiralia</taxon>
        <taxon>Lophotrochozoa</taxon>
        <taxon>Platyhelminthes</taxon>
        <taxon>Trematoda</taxon>
        <taxon>Digenea</taxon>
        <taxon>Plagiorchiida</taxon>
        <taxon>Troglotremata</taxon>
        <taxon>Troglotrematidae</taxon>
        <taxon>Paragonimus</taxon>
    </lineage>
</organism>
<comment type="caution">
    <text evidence="1">The sequence shown here is derived from an EMBL/GenBank/DDBJ whole genome shotgun (WGS) entry which is preliminary data.</text>
</comment>
<protein>
    <submittedName>
        <fullName evidence="1">Uncharacterized protein</fullName>
    </submittedName>
</protein>
<dbReference type="Proteomes" id="UP000748531">
    <property type="component" value="Unassembled WGS sequence"/>
</dbReference>
<keyword evidence="2" id="KW-1185">Reference proteome</keyword>
<evidence type="ECO:0000313" key="1">
    <source>
        <dbReference type="EMBL" id="KAF5397176.1"/>
    </source>
</evidence>
<proteinExistence type="predicted"/>
<evidence type="ECO:0000313" key="2">
    <source>
        <dbReference type="Proteomes" id="UP000748531"/>
    </source>
</evidence>
<accession>A0A8J4WEM2</accession>
<reference evidence="1" key="1">
    <citation type="submission" date="2019-05" db="EMBL/GenBank/DDBJ databases">
        <title>Annotation for the trematode Paragonimus heterotremus.</title>
        <authorList>
            <person name="Choi Y.-J."/>
        </authorList>
    </citation>
    <scope>NUCLEOTIDE SEQUENCE</scope>
    <source>
        <strain evidence="1">LC</strain>
    </source>
</reference>
<name>A0A8J4WEM2_9TREM</name>
<dbReference type="AlphaFoldDB" id="A0A8J4WEM2"/>
<gene>
    <name evidence="1" type="ORF">PHET_08947</name>
</gene>
<sequence length="93" mass="11420">MERKLRQLTEASQNVQSELERYHIRYECEEYKAQRDREEAQQIKFPAVRDLINTHLELQLLTRQEKIEAKHLTIAKTKYEQHKRLWARVRRSS</sequence>